<feature type="binding site" evidence="5">
    <location>
        <position position="356"/>
    </location>
    <ligand>
        <name>Fe cation</name>
        <dbReference type="ChEBI" id="CHEBI:24875"/>
        <note>catalytic</note>
    </ligand>
</feature>
<feature type="binding site" evidence="5">
    <location>
        <position position="242"/>
    </location>
    <ligand>
        <name>Fe cation</name>
        <dbReference type="ChEBI" id="CHEBI:24875"/>
        <note>catalytic</note>
    </ligand>
</feature>
<accession>A0A0G4IBB4</accession>
<evidence type="ECO:0000256" key="2">
    <source>
        <dbReference type="ARBA" id="ARBA00022723"/>
    </source>
</evidence>
<keyword evidence="3" id="KW-0560">Oxidoreductase</keyword>
<sequence length="566" mass="63368">MKIWGNIRPNHVLAAACAISLVYKIALRNREDLVTGVSDFFREFTDSTEYNNKENQFLLGNYAPVEEENFNIPLVASQGALPEDVEGLFLRVGPNPLTTERKRKYHWFDGHGMIHSVRVYPPGQTAGEGGSRAVYSNQWVRTPRFEIESEKKRPVFLQLGEYVGWLGLLKILLLTPLHHWAFDTSRLKVGQANTAVLLHDSGLYSLHEGSLPFKIKWKDDNKFESLGYEDFGGGLDFPVSAHARVDPSDGSLYFNGYSVDQSDPMKAGRVDSQGHLTSLYTVPLPVRSWTHDFLFTENFVLLFETSVHFDKTGIVKGQLFGLTHDHKFKVGIQSKSAEDAEETVWITADRPYALIHALNAWEETSKGTVVGQGGPPGDVIVLWAPLAESFSGVLEENDNTVMLSELRIDLQAQKMEITQVAKGPGEFPRVHPDFLGKASKFGFVCGMRWSDGLFDRIEKYDLKEKRLVASAHYPEGVFGGEAVPIPKKRKRHTGEGADEQKGDASDAVYLSTFTHDTKRGVSEWRLYDGETLSEVPVFTAPVPVRVPFGFHGTWIGEGELQRHLKS</sequence>
<organism evidence="6">
    <name type="scientific">Chromera velia CCMP2878</name>
    <dbReference type="NCBI Taxonomy" id="1169474"/>
    <lineage>
        <taxon>Eukaryota</taxon>
        <taxon>Sar</taxon>
        <taxon>Alveolata</taxon>
        <taxon>Colpodellida</taxon>
        <taxon>Chromeraceae</taxon>
        <taxon>Chromera</taxon>
    </lineage>
</organism>
<feature type="binding site" evidence="5">
    <location>
        <position position="551"/>
    </location>
    <ligand>
        <name>Fe cation</name>
        <dbReference type="ChEBI" id="CHEBI:24875"/>
        <note>catalytic</note>
    </ligand>
</feature>
<reference evidence="6" key="1">
    <citation type="submission" date="2014-11" db="EMBL/GenBank/DDBJ databases">
        <authorList>
            <person name="Otto D Thomas"/>
            <person name="Naeem Raeece"/>
        </authorList>
    </citation>
    <scope>NUCLEOTIDE SEQUENCE</scope>
</reference>
<gene>
    <name evidence="6" type="ORF">Cvel_12815</name>
</gene>
<dbReference type="InterPro" id="IPR004294">
    <property type="entry name" value="Carotenoid_Oase"/>
</dbReference>
<dbReference type="GO" id="GO:0046872">
    <property type="term" value="F:metal ion binding"/>
    <property type="evidence" value="ECO:0007669"/>
    <property type="project" value="UniProtKB-KW"/>
</dbReference>
<dbReference type="GO" id="GO:0010436">
    <property type="term" value="F:carotenoid dioxygenase activity"/>
    <property type="evidence" value="ECO:0007669"/>
    <property type="project" value="TreeGrafter"/>
</dbReference>
<dbReference type="VEuPathDB" id="CryptoDB:Cvel_12815"/>
<dbReference type="AlphaFoldDB" id="A0A0G4IBB4"/>
<comment type="similarity">
    <text evidence="1">Belongs to the carotenoid oxygenase family.</text>
</comment>
<dbReference type="PANTHER" id="PTHR10543">
    <property type="entry name" value="BETA-CAROTENE DIOXYGENASE"/>
    <property type="match status" value="1"/>
</dbReference>
<keyword evidence="2 5" id="KW-0479">Metal-binding</keyword>
<evidence type="ECO:0000256" key="1">
    <source>
        <dbReference type="ARBA" id="ARBA00006787"/>
    </source>
</evidence>
<dbReference type="GO" id="GO:0009570">
    <property type="term" value="C:chloroplast stroma"/>
    <property type="evidence" value="ECO:0007669"/>
    <property type="project" value="TreeGrafter"/>
</dbReference>
<protein>
    <recommendedName>
        <fullName evidence="7">Dioxygenase</fullName>
    </recommendedName>
</protein>
<dbReference type="Pfam" id="PF03055">
    <property type="entry name" value="RPE65"/>
    <property type="match status" value="1"/>
</dbReference>
<evidence type="ECO:0008006" key="7">
    <source>
        <dbReference type="Google" id="ProtNLM"/>
    </source>
</evidence>
<dbReference type="EMBL" id="CDMZ01005792">
    <property type="protein sequence ID" value="CEM54489.1"/>
    <property type="molecule type" value="Genomic_DNA"/>
</dbReference>
<evidence type="ECO:0000256" key="4">
    <source>
        <dbReference type="ARBA" id="ARBA00023004"/>
    </source>
</evidence>
<dbReference type="GO" id="GO:0016121">
    <property type="term" value="P:carotene catabolic process"/>
    <property type="evidence" value="ECO:0007669"/>
    <property type="project" value="TreeGrafter"/>
</dbReference>
<keyword evidence="4 5" id="KW-0408">Iron</keyword>
<name>A0A0G4IBB4_9ALVE</name>
<proteinExistence type="inferred from homology"/>
<evidence type="ECO:0000256" key="3">
    <source>
        <dbReference type="ARBA" id="ARBA00023002"/>
    </source>
</evidence>
<dbReference type="PANTHER" id="PTHR10543:SF89">
    <property type="entry name" value="CAROTENOID 9,10(9',10')-CLEAVAGE DIOXYGENASE 1"/>
    <property type="match status" value="1"/>
</dbReference>
<feature type="binding site" evidence="5">
    <location>
        <position position="291"/>
    </location>
    <ligand>
        <name>Fe cation</name>
        <dbReference type="ChEBI" id="CHEBI:24875"/>
        <note>catalytic</note>
    </ligand>
</feature>
<dbReference type="PhylomeDB" id="A0A0G4IBB4"/>
<evidence type="ECO:0000256" key="5">
    <source>
        <dbReference type="PIRSR" id="PIRSR604294-1"/>
    </source>
</evidence>
<evidence type="ECO:0000313" key="6">
    <source>
        <dbReference type="EMBL" id="CEM54489.1"/>
    </source>
</evidence>
<comment type="cofactor">
    <cofactor evidence="5">
        <name>Fe(2+)</name>
        <dbReference type="ChEBI" id="CHEBI:29033"/>
    </cofactor>
    <text evidence="5">Binds 1 Fe(2+) ion per subunit.</text>
</comment>